<name>A0A225VRM9_9STRA</name>
<reference evidence="2" key="1">
    <citation type="submission" date="2017-03" db="EMBL/GenBank/DDBJ databases">
        <title>Phytopthora megakarya and P. palmivora, two closely related causual agents of cacao black pod achieved similar genome size and gene model numbers by different mechanisms.</title>
        <authorList>
            <person name="Ali S."/>
            <person name="Shao J."/>
            <person name="Larry D.J."/>
            <person name="Kronmiller B."/>
            <person name="Shen D."/>
            <person name="Strem M.D."/>
            <person name="Melnick R.L."/>
            <person name="Guiltinan M.J."/>
            <person name="Tyler B.M."/>
            <person name="Meinhardt L.W."/>
            <person name="Bailey B.A."/>
        </authorList>
    </citation>
    <scope>NUCLEOTIDE SEQUENCE [LARGE SCALE GENOMIC DNA]</scope>
    <source>
        <strain evidence="2">zdho120</strain>
    </source>
</reference>
<dbReference type="AlphaFoldDB" id="A0A225VRM9"/>
<feature type="non-terminal residue" evidence="1">
    <location>
        <position position="128"/>
    </location>
</feature>
<sequence>MWKGSTTIVFEKSREYSSTHICFAYNRVVASTMQPDSSTIRWHVHFGHLNVYRDQHVIGMDISPSKQSGDVIDCLSCPLANFRWVSYGKLHPKPLILYWKKLVSDVYHYGEQSAGGKVMFQFVEDEFS</sequence>
<protein>
    <submittedName>
        <fullName evidence="1">Uncharacterized protein</fullName>
    </submittedName>
</protein>
<proteinExistence type="predicted"/>
<keyword evidence="2" id="KW-1185">Reference proteome</keyword>
<dbReference type="OrthoDB" id="143378at2759"/>
<evidence type="ECO:0000313" key="1">
    <source>
        <dbReference type="EMBL" id="OWZ07180.1"/>
    </source>
</evidence>
<organism evidence="1 2">
    <name type="scientific">Phytophthora megakarya</name>
    <dbReference type="NCBI Taxonomy" id="4795"/>
    <lineage>
        <taxon>Eukaryota</taxon>
        <taxon>Sar</taxon>
        <taxon>Stramenopiles</taxon>
        <taxon>Oomycota</taxon>
        <taxon>Peronosporomycetes</taxon>
        <taxon>Peronosporales</taxon>
        <taxon>Peronosporaceae</taxon>
        <taxon>Phytophthora</taxon>
    </lineage>
</organism>
<accession>A0A225VRM9</accession>
<gene>
    <name evidence="1" type="ORF">PHMEG_00020461</name>
</gene>
<dbReference type="EMBL" id="NBNE01003641">
    <property type="protein sequence ID" value="OWZ07180.1"/>
    <property type="molecule type" value="Genomic_DNA"/>
</dbReference>
<comment type="caution">
    <text evidence="1">The sequence shown here is derived from an EMBL/GenBank/DDBJ whole genome shotgun (WGS) entry which is preliminary data.</text>
</comment>
<evidence type="ECO:0000313" key="2">
    <source>
        <dbReference type="Proteomes" id="UP000198211"/>
    </source>
</evidence>
<dbReference type="Proteomes" id="UP000198211">
    <property type="component" value="Unassembled WGS sequence"/>
</dbReference>